<feature type="region of interest" description="Disordered" evidence="1">
    <location>
        <begin position="79"/>
        <end position="124"/>
    </location>
</feature>
<accession>A0A4R4V2X3</accession>
<comment type="caution">
    <text evidence="2">The sequence shown here is derived from an EMBL/GenBank/DDBJ whole genome shotgun (WGS) entry which is preliminary data.</text>
</comment>
<organism evidence="2 3">
    <name type="scientific">Saccharopolyspora terrae</name>
    <dbReference type="NCBI Taxonomy" id="2530384"/>
    <lineage>
        <taxon>Bacteria</taxon>
        <taxon>Bacillati</taxon>
        <taxon>Actinomycetota</taxon>
        <taxon>Actinomycetes</taxon>
        <taxon>Pseudonocardiales</taxon>
        <taxon>Pseudonocardiaceae</taxon>
        <taxon>Saccharopolyspora</taxon>
    </lineage>
</organism>
<evidence type="ECO:0000313" key="3">
    <source>
        <dbReference type="Proteomes" id="UP000295674"/>
    </source>
</evidence>
<dbReference type="OrthoDB" id="9997760at2"/>
<reference evidence="2 3" key="1">
    <citation type="submission" date="2019-03" db="EMBL/GenBank/DDBJ databases">
        <title>Draft genome sequences of novel Actinobacteria.</title>
        <authorList>
            <person name="Sahin N."/>
            <person name="Ay H."/>
            <person name="Saygin H."/>
        </authorList>
    </citation>
    <scope>NUCLEOTIDE SEQUENCE [LARGE SCALE GENOMIC DNA]</scope>
    <source>
        <strain evidence="2 3">16K309</strain>
    </source>
</reference>
<protein>
    <submittedName>
        <fullName evidence="2">YbaB/EbfC family DNA-binding protein</fullName>
    </submittedName>
</protein>
<evidence type="ECO:0000256" key="1">
    <source>
        <dbReference type="SAM" id="MobiDB-lite"/>
    </source>
</evidence>
<name>A0A4R4V2X3_9PSEU</name>
<dbReference type="GO" id="GO:0003677">
    <property type="term" value="F:DNA binding"/>
    <property type="evidence" value="ECO:0007669"/>
    <property type="project" value="UniProtKB-KW"/>
</dbReference>
<dbReference type="AlphaFoldDB" id="A0A4R4V2X3"/>
<keyword evidence="3" id="KW-1185">Reference proteome</keyword>
<gene>
    <name evidence="2" type="ORF">E1181_29465</name>
</gene>
<keyword evidence="2" id="KW-0238">DNA-binding</keyword>
<evidence type="ECO:0000313" key="2">
    <source>
        <dbReference type="EMBL" id="TDC99468.1"/>
    </source>
</evidence>
<dbReference type="Proteomes" id="UP000295674">
    <property type="component" value="Unassembled WGS sequence"/>
</dbReference>
<sequence length="124" mass="13968">MDVEDRVAQAMKQLERNVEKAARNPEAVWHGSFSATSRNVTVWVDALGRTERYRITPNSVAEGDELQLIEAFNAATKEARRKAENLEFDGEPAAHHDQAVSSRPPRRGAPDWDDTDEGHTSWLQ</sequence>
<proteinExistence type="predicted"/>
<dbReference type="RefSeq" id="WP_132679681.1">
    <property type="nucleotide sequence ID" value="NZ_SMKS01000097.1"/>
</dbReference>
<dbReference type="EMBL" id="SMKS01000097">
    <property type="protein sequence ID" value="TDC99468.1"/>
    <property type="molecule type" value="Genomic_DNA"/>
</dbReference>